<dbReference type="EMBL" id="CP027666">
    <property type="protein sequence ID" value="AVO34552.1"/>
    <property type="molecule type" value="Genomic_DNA"/>
</dbReference>
<protein>
    <submittedName>
        <fullName evidence="8">Glucose-methanol-choline oxidoreductase</fullName>
    </submittedName>
</protein>
<dbReference type="Pfam" id="PF05199">
    <property type="entry name" value="GMC_oxred_C"/>
    <property type="match status" value="1"/>
</dbReference>
<dbReference type="PANTHER" id="PTHR11552:SF147">
    <property type="entry name" value="CHOLINE DEHYDROGENASE, MITOCHONDRIAL"/>
    <property type="match status" value="1"/>
</dbReference>
<dbReference type="InterPro" id="IPR012132">
    <property type="entry name" value="GMC_OxRdtase"/>
</dbReference>
<comment type="cofactor">
    <cofactor evidence="1">
        <name>FAD</name>
        <dbReference type="ChEBI" id="CHEBI:57692"/>
    </cofactor>
</comment>
<name>A0A2S0MF83_9BURK</name>
<reference evidence="8 9" key="1">
    <citation type="submission" date="2018-03" db="EMBL/GenBank/DDBJ databases">
        <title>Genome sequencing of Ottowia sp.</title>
        <authorList>
            <person name="Kim S.-J."/>
            <person name="Heo J."/>
            <person name="Kwon S.-W."/>
        </authorList>
    </citation>
    <scope>NUCLEOTIDE SEQUENCE [LARGE SCALE GENOMIC DNA]</scope>
    <source>
        <strain evidence="8 9">KADR8-3</strain>
    </source>
</reference>
<keyword evidence="9" id="KW-1185">Reference proteome</keyword>
<sequence length="558" mass="60502">MHPDTPEFDYVIVGAGSAGCVLAARLSEDPAVSVCLLEAGGPDTSVLVHAPVGAVLMIPTKINNYAFQTVPQPGLNGRRGYQPRGKTLGGSSSINAMLYVRGNRWDYDHWASLGNPGWSFDEVLPYFKRSENNEQMGSDPLHGTGGPLNVTYPNHRSPLSELFIQAAATQGIQASADCNGATQQGAFIYQVTHKNGERCSAAKAYLTPHRARPNLRVITHAVSARVLTENRRATGVAYYEGKGDQLKQVRARREVIVCGGAFGSPQLLMLSGIGPADHLRQLGIPVVHDLPGVGQNLQDHIDYVQNWRVPADTATFGFSARGTAKIASAIREWRQRRTGMICSPFAEAGAFFCSGPEVQVPDLQLIFVIAVADDHARKLHWGHGVSCHVDLLRPFSRGEVRLADKDPRTAPLIDPRFLSDERDLPILVKGAQLQQRVMESKPLDAVRGKQMYPTRADDVAGLIADIRNRADTQYHPVGTCRMGNDRLAVVDARLRVHGVDGLRVVDASIMPTLIGGNTNAPTIMIGEKAADMIREDARAALAPRVGVRDVAQAQHAEA</sequence>
<evidence type="ECO:0000256" key="3">
    <source>
        <dbReference type="ARBA" id="ARBA00022630"/>
    </source>
</evidence>
<evidence type="ECO:0000313" key="9">
    <source>
        <dbReference type="Proteomes" id="UP000239709"/>
    </source>
</evidence>
<feature type="domain" description="Glucose-methanol-choline oxidoreductase N-terminal" evidence="7">
    <location>
        <begin position="260"/>
        <end position="274"/>
    </location>
</feature>
<accession>A0A2S0MF83</accession>
<evidence type="ECO:0000259" key="7">
    <source>
        <dbReference type="PROSITE" id="PS00624"/>
    </source>
</evidence>
<gene>
    <name evidence="8" type="ORF">C6570_10195</name>
</gene>
<dbReference type="GO" id="GO:0050660">
    <property type="term" value="F:flavin adenine dinucleotide binding"/>
    <property type="evidence" value="ECO:0007669"/>
    <property type="project" value="InterPro"/>
</dbReference>
<dbReference type="Gene3D" id="3.30.560.10">
    <property type="entry name" value="Glucose Oxidase, domain 3"/>
    <property type="match status" value="1"/>
</dbReference>
<dbReference type="PROSITE" id="PS00624">
    <property type="entry name" value="GMC_OXRED_2"/>
    <property type="match status" value="1"/>
</dbReference>
<dbReference type="RefSeq" id="WP_106703104.1">
    <property type="nucleotide sequence ID" value="NZ_CP027666.1"/>
</dbReference>
<evidence type="ECO:0000256" key="1">
    <source>
        <dbReference type="ARBA" id="ARBA00001974"/>
    </source>
</evidence>
<dbReference type="PIRSF" id="PIRSF000137">
    <property type="entry name" value="Alcohol_oxidase"/>
    <property type="match status" value="1"/>
</dbReference>
<dbReference type="AlphaFoldDB" id="A0A2S0MF83"/>
<dbReference type="PROSITE" id="PS00623">
    <property type="entry name" value="GMC_OXRED_1"/>
    <property type="match status" value="1"/>
</dbReference>
<keyword evidence="4 5" id="KW-0274">FAD</keyword>
<dbReference type="GO" id="GO:0016614">
    <property type="term" value="F:oxidoreductase activity, acting on CH-OH group of donors"/>
    <property type="evidence" value="ECO:0007669"/>
    <property type="project" value="InterPro"/>
</dbReference>
<proteinExistence type="inferred from homology"/>
<comment type="similarity">
    <text evidence="2 5">Belongs to the GMC oxidoreductase family.</text>
</comment>
<feature type="domain" description="Glucose-methanol-choline oxidoreductase N-terminal" evidence="6">
    <location>
        <begin position="85"/>
        <end position="108"/>
    </location>
</feature>
<dbReference type="SUPFAM" id="SSF54373">
    <property type="entry name" value="FAD-linked reductases, C-terminal domain"/>
    <property type="match status" value="1"/>
</dbReference>
<evidence type="ECO:0000256" key="4">
    <source>
        <dbReference type="ARBA" id="ARBA00022827"/>
    </source>
</evidence>
<dbReference type="OrthoDB" id="9785276at2"/>
<dbReference type="Gene3D" id="3.50.50.60">
    <property type="entry name" value="FAD/NAD(P)-binding domain"/>
    <property type="match status" value="1"/>
</dbReference>
<dbReference type="KEGG" id="otk:C6570_10195"/>
<dbReference type="InterPro" id="IPR007867">
    <property type="entry name" value="GMC_OxRtase_C"/>
</dbReference>
<keyword evidence="3 5" id="KW-0285">Flavoprotein</keyword>
<dbReference type="InterPro" id="IPR036188">
    <property type="entry name" value="FAD/NAD-bd_sf"/>
</dbReference>
<dbReference type="Proteomes" id="UP000239709">
    <property type="component" value="Chromosome"/>
</dbReference>
<evidence type="ECO:0000256" key="5">
    <source>
        <dbReference type="RuleBase" id="RU003968"/>
    </source>
</evidence>
<dbReference type="PANTHER" id="PTHR11552">
    <property type="entry name" value="GLUCOSE-METHANOL-CHOLINE GMC OXIDOREDUCTASE"/>
    <property type="match status" value="1"/>
</dbReference>
<dbReference type="InterPro" id="IPR000172">
    <property type="entry name" value="GMC_OxRdtase_N"/>
</dbReference>
<organism evidence="8 9">
    <name type="scientific">Ottowia oryzae</name>
    <dbReference type="NCBI Taxonomy" id="2109914"/>
    <lineage>
        <taxon>Bacteria</taxon>
        <taxon>Pseudomonadati</taxon>
        <taxon>Pseudomonadota</taxon>
        <taxon>Betaproteobacteria</taxon>
        <taxon>Burkholderiales</taxon>
        <taxon>Comamonadaceae</taxon>
        <taxon>Ottowia</taxon>
    </lineage>
</organism>
<evidence type="ECO:0000313" key="8">
    <source>
        <dbReference type="EMBL" id="AVO34552.1"/>
    </source>
</evidence>
<evidence type="ECO:0000256" key="2">
    <source>
        <dbReference type="ARBA" id="ARBA00010790"/>
    </source>
</evidence>
<dbReference type="Pfam" id="PF00732">
    <property type="entry name" value="GMC_oxred_N"/>
    <property type="match status" value="1"/>
</dbReference>
<dbReference type="SUPFAM" id="SSF51905">
    <property type="entry name" value="FAD/NAD(P)-binding domain"/>
    <property type="match status" value="1"/>
</dbReference>
<evidence type="ECO:0000259" key="6">
    <source>
        <dbReference type="PROSITE" id="PS00623"/>
    </source>
</evidence>